<sequence length="36" mass="4468">YERHLTKKWFRKPPLEWHVFTTISNNLDAVGRIWDL</sequence>
<organism evidence="1">
    <name type="scientific">marine metagenome</name>
    <dbReference type="NCBI Taxonomy" id="408172"/>
    <lineage>
        <taxon>unclassified sequences</taxon>
        <taxon>metagenomes</taxon>
        <taxon>ecological metagenomes</taxon>
    </lineage>
</organism>
<feature type="non-terminal residue" evidence="1">
    <location>
        <position position="1"/>
    </location>
</feature>
<proteinExistence type="predicted"/>
<dbReference type="EMBL" id="UINC01155065">
    <property type="protein sequence ID" value="SVD50693.1"/>
    <property type="molecule type" value="Genomic_DNA"/>
</dbReference>
<evidence type="ECO:0000313" key="1">
    <source>
        <dbReference type="EMBL" id="SVD50693.1"/>
    </source>
</evidence>
<feature type="non-terminal residue" evidence="1">
    <location>
        <position position="36"/>
    </location>
</feature>
<name>A0A382VW09_9ZZZZ</name>
<gene>
    <name evidence="1" type="ORF">METZ01_LOCUS403547</name>
</gene>
<protein>
    <submittedName>
        <fullName evidence="1">Uncharacterized protein</fullName>
    </submittedName>
</protein>
<dbReference type="AlphaFoldDB" id="A0A382VW09"/>
<accession>A0A382VW09</accession>
<reference evidence="1" key="1">
    <citation type="submission" date="2018-05" db="EMBL/GenBank/DDBJ databases">
        <authorList>
            <person name="Lanie J.A."/>
            <person name="Ng W.-L."/>
            <person name="Kazmierczak K.M."/>
            <person name="Andrzejewski T.M."/>
            <person name="Davidsen T.M."/>
            <person name="Wayne K.J."/>
            <person name="Tettelin H."/>
            <person name="Glass J.I."/>
            <person name="Rusch D."/>
            <person name="Podicherti R."/>
            <person name="Tsui H.-C.T."/>
            <person name="Winkler M.E."/>
        </authorList>
    </citation>
    <scope>NUCLEOTIDE SEQUENCE</scope>
</reference>